<accession>A0ABX0L8T3</accession>
<gene>
    <name evidence="2" type="ORF">HA052_23925</name>
</gene>
<protein>
    <recommendedName>
        <fullName evidence="4">Lipoprotein</fullName>
    </recommendedName>
</protein>
<keyword evidence="1" id="KW-0732">Signal</keyword>
<evidence type="ECO:0008006" key="4">
    <source>
        <dbReference type="Google" id="ProtNLM"/>
    </source>
</evidence>
<reference evidence="2 3" key="1">
    <citation type="submission" date="2020-03" db="EMBL/GenBank/DDBJ databases">
        <title>Draft genome sequence of environmentally isolated cultures.</title>
        <authorList>
            <person name="Wilson H.S."/>
            <person name="De Leon M.E."/>
        </authorList>
    </citation>
    <scope>NUCLEOTIDE SEQUENCE [LARGE SCALE GENOMIC DNA]</scope>
    <source>
        <strain evidence="2 3">HSC-31F16</strain>
    </source>
</reference>
<dbReference type="EMBL" id="JAAOMA010000054">
    <property type="protein sequence ID" value="NHR08244.1"/>
    <property type="molecule type" value="Genomic_DNA"/>
</dbReference>
<evidence type="ECO:0000256" key="1">
    <source>
        <dbReference type="SAM" id="SignalP"/>
    </source>
</evidence>
<keyword evidence="3" id="KW-1185">Reference proteome</keyword>
<evidence type="ECO:0000313" key="2">
    <source>
        <dbReference type="EMBL" id="NHR08244.1"/>
    </source>
</evidence>
<name>A0ABX0L8T3_9NEIS</name>
<dbReference type="Proteomes" id="UP001515641">
    <property type="component" value="Unassembled WGS sequence"/>
</dbReference>
<organism evidence="2 3">
    <name type="scientific">Chromobacterium fluminis</name>
    <dbReference type="NCBI Taxonomy" id="3044269"/>
    <lineage>
        <taxon>Bacteria</taxon>
        <taxon>Pseudomonadati</taxon>
        <taxon>Pseudomonadota</taxon>
        <taxon>Betaproteobacteria</taxon>
        <taxon>Neisseriales</taxon>
        <taxon>Chromobacteriaceae</taxon>
        <taxon>Chromobacterium</taxon>
    </lineage>
</organism>
<feature type="signal peptide" evidence="1">
    <location>
        <begin position="1"/>
        <end position="28"/>
    </location>
</feature>
<comment type="caution">
    <text evidence="2">The sequence shown here is derived from an EMBL/GenBank/DDBJ whole genome shotgun (WGS) entry which is preliminary data.</text>
</comment>
<proteinExistence type="predicted"/>
<dbReference type="RefSeq" id="WP_166453911.1">
    <property type="nucleotide sequence ID" value="NZ_JAAOMA010000054.1"/>
</dbReference>
<feature type="chain" id="PRO_5046482160" description="Lipoprotein" evidence="1">
    <location>
        <begin position="29"/>
        <end position="65"/>
    </location>
</feature>
<sequence>MNTRAKQWMNTRAKQCLLGLALAAGLSACVVEPPRVAVRPVVVRPAPVVVTPVYGYYYGGRHDWR</sequence>
<evidence type="ECO:0000313" key="3">
    <source>
        <dbReference type="Proteomes" id="UP001515641"/>
    </source>
</evidence>
<dbReference type="PROSITE" id="PS51257">
    <property type="entry name" value="PROKAR_LIPOPROTEIN"/>
    <property type="match status" value="1"/>
</dbReference>